<dbReference type="GO" id="GO:0016740">
    <property type="term" value="F:transferase activity"/>
    <property type="evidence" value="ECO:0007669"/>
    <property type="project" value="UniProtKB-KW"/>
</dbReference>
<dbReference type="Proteomes" id="UP000050471">
    <property type="component" value="Unassembled WGS sequence"/>
</dbReference>
<organism evidence="2 3">
    <name type="scientific">Aliiroseovarius crassostreae</name>
    <dbReference type="NCBI Taxonomy" id="154981"/>
    <lineage>
        <taxon>Bacteria</taxon>
        <taxon>Pseudomonadati</taxon>
        <taxon>Pseudomonadota</taxon>
        <taxon>Alphaproteobacteria</taxon>
        <taxon>Rhodobacterales</taxon>
        <taxon>Paracoccaceae</taxon>
        <taxon>Aliiroseovarius</taxon>
    </lineage>
</organism>
<reference evidence="2 3" key="1">
    <citation type="submission" date="2015-09" db="EMBL/GenBank/DDBJ databases">
        <title>Draft genome sequence of Aliiroseovarius crassostreae CV919-312TSm, the causative agent of Roseovarius Oyster Disease (formerly Juvenile Oyster Disease).</title>
        <authorList>
            <person name="Kessner L."/>
            <person name="Spinard E."/>
            <person name="Nelson D."/>
        </authorList>
    </citation>
    <scope>NUCLEOTIDE SEQUENCE [LARGE SCALE GENOMIC DNA]</scope>
    <source>
        <strain evidence="2 3">CV919-312</strain>
    </source>
</reference>
<protein>
    <submittedName>
        <fullName evidence="2">Histidine phosphotransferase</fullName>
    </submittedName>
</protein>
<dbReference type="STRING" id="154981.AKJ29_08655"/>
<dbReference type="Gene3D" id="3.30.565.10">
    <property type="entry name" value="Histidine kinase-like ATPase, C-terminal domain"/>
    <property type="match status" value="1"/>
</dbReference>
<dbReference type="InterPro" id="IPR018762">
    <property type="entry name" value="ChpT_C"/>
</dbReference>
<dbReference type="Gene3D" id="1.10.287.130">
    <property type="match status" value="1"/>
</dbReference>
<dbReference type="Pfam" id="PF10090">
    <property type="entry name" value="HPTransfase"/>
    <property type="match status" value="1"/>
</dbReference>
<dbReference type="AlphaFoldDB" id="A0A0P7J3S3"/>
<keyword evidence="2" id="KW-0808">Transferase</keyword>
<dbReference type="InterPro" id="IPR036890">
    <property type="entry name" value="HATPase_C_sf"/>
</dbReference>
<feature type="domain" description="Histidine phosphotransferase ChpT C-terminal" evidence="1">
    <location>
        <begin position="78"/>
        <end position="190"/>
    </location>
</feature>
<dbReference type="OrthoDB" id="9803702at2"/>
<gene>
    <name evidence="2" type="ORF">AKJ29_08655</name>
</gene>
<proteinExistence type="predicted"/>
<comment type="caution">
    <text evidence="2">The sequence shown here is derived from an EMBL/GenBank/DDBJ whole genome shotgun (WGS) entry which is preliminary data.</text>
</comment>
<evidence type="ECO:0000313" key="3">
    <source>
        <dbReference type="Proteomes" id="UP000050471"/>
    </source>
</evidence>
<evidence type="ECO:0000259" key="1">
    <source>
        <dbReference type="Pfam" id="PF10090"/>
    </source>
</evidence>
<evidence type="ECO:0000313" key="2">
    <source>
        <dbReference type="EMBL" id="KPN62305.1"/>
    </source>
</evidence>
<dbReference type="EMBL" id="LKBA01000019">
    <property type="protein sequence ID" value="KPN62305.1"/>
    <property type="molecule type" value="Genomic_DNA"/>
</dbReference>
<sequence>MTTETRDLTALIGSRICHDLISPLGAISNGVELLQLSGLGDSPEMALISESVQNANARIRFFRVAFGSANDRQNVAEREIRAVLSAGCEGRRVEILWNPVGDQPRGQVKLAFLVLQCMETAMPWGGKIVVTEQDGHWSLWAEADRFNTDPALWALITKPDQTTNVLPAQVHYALIAPELARQGRQAEVTLTDSSINVIF</sequence>
<dbReference type="RefSeq" id="WP_055191877.1">
    <property type="nucleotide sequence ID" value="NZ_FPBS01000009.1"/>
</dbReference>
<accession>A0A0P7J3S3</accession>
<keyword evidence="3" id="KW-1185">Reference proteome</keyword>
<name>A0A0P7J3S3_9RHOB</name>